<evidence type="ECO:0000256" key="6">
    <source>
        <dbReference type="ARBA" id="ARBA00023136"/>
    </source>
</evidence>
<dbReference type="CDD" id="cd06261">
    <property type="entry name" value="TM_PBP2"/>
    <property type="match status" value="1"/>
</dbReference>
<dbReference type="Proteomes" id="UP001596989">
    <property type="component" value="Unassembled WGS sequence"/>
</dbReference>
<comment type="caution">
    <text evidence="9">The sequence shown here is derived from an EMBL/GenBank/DDBJ whole genome shotgun (WGS) entry which is preliminary data.</text>
</comment>
<evidence type="ECO:0000313" key="10">
    <source>
        <dbReference type="Proteomes" id="UP001596989"/>
    </source>
</evidence>
<dbReference type="SUPFAM" id="SSF161098">
    <property type="entry name" value="MetI-like"/>
    <property type="match status" value="1"/>
</dbReference>
<dbReference type="Gene3D" id="1.10.3720.10">
    <property type="entry name" value="MetI-like"/>
    <property type="match status" value="1"/>
</dbReference>
<dbReference type="EMBL" id="JBHTJZ010000011">
    <property type="protein sequence ID" value="MFD0959860.1"/>
    <property type="molecule type" value="Genomic_DNA"/>
</dbReference>
<proteinExistence type="inferred from homology"/>
<gene>
    <name evidence="9" type="ORF">ACFQ2I_10700</name>
</gene>
<feature type="transmembrane region" description="Helical" evidence="7">
    <location>
        <begin position="128"/>
        <end position="146"/>
    </location>
</feature>
<evidence type="ECO:0000256" key="4">
    <source>
        <dbReference type="ARBA" id="ARBA00022692"/>
    </source>
</evidence>
<dbReference type="InterPro" id="IPR000515">
    <property type="entry name" value="MetI-like"/>
</dbReference>
<dbReference type="Pfam" id="PF00528">
    <property type="entry name" value="BPD_transp_1"/>
    <property type="match status" value="1"/>
</dbReference>
<feature type="transmembrane region" description="Helical" evidence="7">
    <location>
        <begin position="199"/>
        <end position="222"/>
    </location>
</feature>
<comment type="similarity">
    <text evidence="7">Belongs to the binding-protein-dependent transport system permease family.</text>
</comment>
<protein>
    <submittedName>
        <fullName evidence="9">Carbohydrate ABC transporter permease</fullName>
    </submittedName>
</protein>
<feature type="transmembrane region" description="Helical" evidence="7">
    <location>
        <begin position="59"/>
        <end position="81"/>
    </location>
</feature>
<feature type="domain" description="ABC transmembrane type-1" evidence="8">
    <location>
        <begin position="91"/>
        <end position="294"/>
    </location>
</feature>
<keyword evidence="10" id="KW-1185">Reference proteome</keyword>
<keyword evidence="2 7" id="KW-0813">Transport</keyword>
<evidence type="ECO:0000259" key="8">
    <source>
        <dbReference type="PROSITE" id="PS50928"/>
    </source>
</evidence>
<feature type="transmembrane region" description="Helical" evidence="7">
    <location>
        <begin position="158"/>
        <end position="178"/>
    </location>
</feature>
<reference evidence="10" key="1">
    <citation type="journal article" date="2019" name="Int. J. Syst. Evol. Microbiol.">
        <title>The Global Catalogue of Microorganisms (GCM) 10K type strain sequencing project: providing services to taxonomists for standard genome sequencing and annotation.</title>
        <authorList>
            <consortium name="The Broad Institute Genomics Platform"/>
            <consortium name="The Broad Institute Genome Sequencing Center for Infectious Disease"/>
            <person name="Wu L."/>
            <person name="Ma J."/>
        </authorList>
    </citation>
    <scope>NUCLEOTIDE SEQUENCE [LARGE SCALE GENOMIC DNA]</scope>
    <source>
        <strain evidence="10">CCUG 59129</strain>
    </source>
</reference>
<dbReference type="RefSeq" id="WP_377564140.1">
    <property type="nucleotide sequence ID" value="NZ_JBHTJZ010000011.1"/>
</dbReference>
<keyword evidence="5 7" id="KW-1133">Transmembrane helix</keyword>
<evidence type="ECO:0000313" key="9">
    <source>
        <dbReference type="EMBL" id="MFD0959860.1"/>
    </source>
</evidence>
<evidence type="ECO:0000256" key="3">
    <source>
        <dbReference type="ARBA" id="ARBA00022475"/>
    </source>
</evidence>
<evidence type="ECO:0000256" key="1">
    <source>
        <dbReference type="ARBA" id="ARBA00004651"/>
    </source>
</evidence>
<keyword evidence="3" id="KW-1003">Cell membrane</keyword>
<keyword evidence="6 7" id="KW-0472">Membrane</keyword>
<sequence>MGATSERAIRPNKKSGNAIKLSAGEKLFTVCNYAFFILLGIMTLFPFLNVIAKSFSSEAAVVSGIVTIYPIDFQIGTYKLVLANSQFINSFKITIFVTVVGTLASLLMTVLAAYPLSKPGLKFRKPLLLIYVFTMLFNGGIIPSYLVMRELELVNTVWALFVPGLVNVFYMLIVKNFFEALPDGLEESAKLDGASNMRILFNIILPLSKPVLATVGLFYAVLLWNSYFNAMIYITSAELKTLQLYLKELIASTQEVLTTAGQIDVNRDLNQAPEAVRAASIVTATVPILLVYPFLQKHFVKGVLVGSVKG</sequence>
<accession>A0ABW3HQP5</accession>
<evidence type="ECO:0000256" key="2">
    <source>
        <dbReference type="ARBA" id="ARBA00022448"/>
    </source>
</evidence>
<keyword evidence="4 7" id="KW-0812">Transmembrane</keyword>
<comment type="subcellular location">
    <subcellularLocation>
        <location evidence="1 7">Cell membrane</location>
        <topology evidence="1 7">Multi-pass membrane protein</topology>
    </subcellularLocation>
</comment>
<name>A0ABW3HQP5_9BACL</name>
<dbReference type="PANTHER" id="PTHR43744">
    <property type="entry name" value="ABC TRANSPORTER PERMEASE PROTEIN MG189-RELATED-RELATED"/>
    <property type="match status" value="1"/>
</dbReference>
<feature type="transmembrane region" description="Helical" evidence="7">
    <location>
        <begin position="33"/>
        <end position="52"/>
    </location>
</feature>
<feature type="transmembrane region" description="Helical" evidence="7">
    <location>
        <begin position="93"/>
        <end position="116"/>
    </location>
</feature>
<dbReference type="InterPro" id="IPR035906">
    <property type="entry name" value="MetI-like_sf"/>
</dbReference>
<evidence type="ECO:0000256" key="5">
    <source>
        <dbReference type="ARBA" id="ARBA00022989"/>
    </source>
</evidence>
<evidence type="ECO:0000256" key="7">
    <source>
        <dbReference type="RuleBase" id="RU363032"/>
    </source>
</evidence>
<dbReference type="PANTHER" id="PTHR43744:SF9">
    <property type="entry name" value="POLYGALACTURONAN_RHAMNOGALACTURONAN TRANSPORT SYSTEM PERMEASE PROTEIN YTCP"/>
    <property type="match status" value="1"/>
</dbReference>
<dbReference type="PROSITE" id="PS50928">
    <property type="entry name" value="ABC_TM1"/>
    <property type="match status" value="1"/>
</dbReference>
<organism evidence="9 10">
    <name type="scientific">Paenibacillus chungangensis</name>
    <dbReference type="NCBI Taxonomy" id="696535"/>
    <lineage>
        <taxon>Bacteria</taxon>
        <taxon>Bacillati</taxon>
        <taxon>Bacillota</taxon>
        <taxon>Bacilli</taxon>
        <taxon>Bacillales</taxon>
        <taxon>Paenibacillaceae</taxon>
        <taxon>Paenibacillus</taxon>
    </lineage>
</organism>